<dbReference type="Proteomes" id="UP001204015">
    <property type="component" value="Unassembled WGS sequence"/>
</dbReference>
<dbReference type="Pfam" id="PF14905">
    <property type="entry name" value="OMP_b-brl_3"/>
    <property type="match status" value="1"/>
</dbReference>
<protein>
    <submittedName>
        <fullName evidence="5">Outer membrane beta-barrel family protein</fullName>
    </submittedName>
</protein>
<comment type="caution">
    <text evidence="5">The sequence shown here is derived from an EMBL/GenBank/DDBJ whole genome shotgun (WGS) entry which is preliminary data.</text>
</comment>
<sequence length="703" mass="81022">MFLNRIKGYIMFLGIPGERVFSIIPGRILFMLFLCGLTASAFGENEMSRDSTILTVKLDSVLVKGHYGYFKRKGNMYTISFKNSPFYKDKSVTEALGRCPLISHTDESFNILGKVSTLIYINGKPSTLESKDLYDYLSSLKSNDVDHIEIIPNSSAKYDADNKSGIINIIMSKKRDDGFLTVLNTSVTKGKEWGETASGLFAYRKGTLNLNLFVNGSNAKKSRYSDTFYTYPDNNTVSENSNFHQTGKPLSTSLSLDLNTENNDLEFVYSFQWLKVYSKALQSENDTSLMDKISKQYNNNHIFQLSDDLHFSSTSASILYNLYYRKNKENNDFVDGAISTPQNDNDKYILNNVKVDFNTHVDSTLTFSYGLSGHLLRVNTVYGYDRIDNRSKYKEKTGGVYLSIRKQLGQLDISAGLRYEMTSQLYDGNKKIYRGWYPYLNLSKDMGDKTLYLDYSKSIDRVPFDNLTLSPVYFMPDSYVEGNPFLKPTKTHNFDVGLNGRNFDVKLFDTYIDNGIFSYSYLDNDKKNVSTYKNYSFENQVGVNMSYNQQISSLMLLKVSLSSYYDYSRLNKNQHFKSWNNYFDGNLAIKWDRKGKFDSDISYWALFPQKENGSNWKNRASFAIGVNYNVIKNKLVMKLKLNDLFNQDNARYTNTYDNISAYHNNSFDKRYVSFTVQYMFAKNKQAKKNRNIDIDDVNRIPTE</sequence>
<accession>A0ABT1BZC5</accession>
<gene>
    <name evidence="5" type="ORF">NG821_11355</name>
</gene>
<dbReference type="EMBL" id="JAMXLY010000057">
    <property type="protein sequence ID" value="MCO6026424.1"/>
    <property type="molecule type" value="Genomic_DNA"/>
</dbReference>
<keyword evidence="2" id="KW-0472">Membrane</keyword>
<keyword evidence="6" id="KW-1185">Reference proteome</keyword>
<dbReference type="InterPro" id="IPR036942">
    <property type="entry name" value="Beta-barrel_TonB_sf"/>
</dbReference>
<organism evidence="5 6">
    <name type="scientific">Segatella cerevisiae</name>
    <dbReference type="NCBI Taxonomy" id="2053716"/>
    <lineage>
        <taxon>Bacteria</taxon>
        <taxon>Pseudomonadati</taxon>
        <taxon>Bacteroidota</taxon>
        <taxon>Bacteroidia</taxon>
        <taxon>Bacteroidales</taxon>
        <taxon>Prevotellaceae</taxon>
        <taxon>Segatella</taxon>
    </lineage>
</organism>
<evidence type="ECO:0000313" key="6">
    <source>
        <dbReference type="Proteomes" id="UP001204015"/>
    </source>
</evidence>
<evidence type="ECO:0000259" key="4">
    <source>
        <dbReference type="Pfam" id="PF14905"/>
    </source>
</evidence>
<dbReference type="RefSeq" id="WP_252761779.1">
    <property type="nucleotide sequence ID" value="NZ_JAMXLY010000057.1"/>
</dbReference>
<evidence type="ECO:0000313" key="5">
    <source>
        <dbReference type="EMBL" id="MCO6026424.1"/>
    </source>
</evidence>
<evidence type="ECO:0000256" key="2">
    <source>
        <dbReference type="ARBA" id="ARBA00023136"/>
    </source>
</evidence>
<dbReference type="InterPro" id="IPR041700">
    <property type="entry name" value="OMP_b-brl_3"/>
</dbReference>
<keyword evidence="3" id="KW-0998">Cell outer membrane</keyword>
<comment type="subcellular location">
    <subcellularLocation>
        <location evidence="1">Cell outer membrane</location>
    </subcellularLocation>
</comment>
<evidence type="ECO:0000256" key="3">
    <source>
        <dbReference type="ARBA" id="ARBA00023237"/>
    </source>
</evidence>
<dbReference type="Gene3D" id="2.40.170.20">
    <property type="entry name" value="TonB-dependent receptor, beta-barrel domain"/>
    <property type="match status" value="1"/>
</dbReference>
<dbReference type="SUPFAM" id="SSF56935">
    <property type="entry name" value="Porins"/>
    <property type="match status" value="1"/>
</dbReference>
<reference evidence="5 6" key="1">
    <citation type="submission" date="2022-06" db="EMBL/GenBank/DDBJ databases">
        <title>A taxonomic note on the genus Prevotella: Description of four novel genera and emended description of the genera Hallella and Xylanibacter.</title>
        <authorList>
            <person name="Hitch T.C.A."/>
        </authorList>
    </citation>
    <scope>NUCLEOTIDE SEQUENCE [LARGE SCALE GENOMIC DNA]</scope>
    <source>
        <strain evidence="5 6">DSM 100619</strain>
    </source>
</reference>
<proteinExistence type="predicted"/>
<name>A0ABT1BZC5_9BACT</name>
<evidence type="ECO:0000256" key="1">
    <source>
        <dbReference type="ARBA" id="ARBA00004442"/>
    </source>
</evidence>
<feature type="domain" description="Outer membrane protein beta-barrel" evidence="4">
    <location>
        <begin position="318"/>
        <end position="678"/>
    </location>
</feature>